<proteinExistence type="predicted"/>
<dbReference type="AlphaFoldDB" id="A0A6C0D7I0"/>
<dbReference type="Pfam" id="PF19174">
    <property type="entry name" value="DUF5856"/>
    <property type="match status" value="1"/>
</dbReference>
<accession>A0A6C0D7I0</accession>
<sequence length="123" mass="14504">MSANDTQFFFTMREQIKLYHWQTKMYSRHKATDEVIGALDVSIDKYVEVYMGKYGRMKVNAQTGTVQIRNLSESTIVRFIKNCIHYLTNDLVKKLKDSDTDLVNIRDEMLAELNQLLYLFTLH</sequence>
<organism evidence="1">
    <name type="scientific">viral metagenome</name>
    <dbReference type="NCBI Taxonomy" id="1070528"/>
    <lineage>
        <taxon>unclassified sequences</taxon>
        <taxon>metagenomes</taxon>
        <taxon>organismal metagenomes</taxon>
    </lineage>
</organism>
<name>A0A6C0D7I0_9ZZZZ</name>
<reference evidence="1" key="1">
    <citation type="journal article" date="2020" name="Nature">
        <title>Giant virus diversity and host interactions through global metagenomics.</title>
        <authorList>
            <person name="Schulz F."/>
            <person name="Roux S."/>
            <person name="Paez-Espino D."/>
            <person name="Jungbluth S."/>
            <person name="Walsh D.A."/>
            <person name="Denef V.J."/>
            <person name="McMahon K.D."/>
            <person name="Konstantinidis K.T."/>
            <person name="Eloe-Fadrosh E.A."/>
            <person name="Kyrpides N.C."/>
            <person name="Woyke T."/>
        </authorList>
    </citation>
    <scope>NUCLEOTIDE SEQUENCE</scope>
    <source>
        <strain evidence="1">GVMAG-M-3300023174-129</strain>
    </source>
</reference>
<dbReference type="InterPro" id="IPR043876">
    <property type="entry name" value="DUF5856"/>
</dbReference>
<protein>
    <submittedName>
        <fullName evidence="1">Uncharacterized protein</fullName>
    </submittedName>
</protein>
<evidence type="ECO:0000313" key="1">
    <source>
        <dbReference type="EMBL" id="QHT12423.1"/>
    </source>
</evidence>
<dbReference type="EMBL" id="MN739545">
    <property type="protein sequence ID" value="QHT12423.1"/>
    <property type="molecule type" value="Genomic_DNA"/>
</dbReference>